<dbReference type="AlphaFoldDB" id="A0A5B7GJZ4"/>
<dbReference type="Proteomes" id="UP000324222">
    <property type="component" value="Unassembled WGS sequence"/>
</dbReference>
<name>A0A5B7GJZ4_PORTR</name>
<evidence type="ECO:0000313" key="2">
    <source>
        <dbReference type="EMBL" id="MPC57889.1"/>
    </source>
</evidence>
<evidence type="ECO:0000256" key="1">
    <source>
        <dbReference type="SAM" id="MobiDB-lite"/>
    </source>
</evidence>
<evidence type="ECO:0000313" key="3">
    <source>
        <dbReference type="Proteomes" id="UP000324222"/>
    </source>
</evidence>
<comment type="caution">
    <text evidence="2">The sequence shown here is derived from an EMBL/GenBank/DDBJ whole genome shotgun (WGS) entry which is preliminary data.</text>
</comment>
<dbReference type="EMBL" id="VSRR010015161">
    <property type="protein sequence ID" value="MPC57889.1"/>
    <property type="molecule type" value="Genomic_DNA"/>
</dbReference>
<organism evidence="2 3">
    <name type="scientific">Portunus trituberculatus</name>
    <name type="common">Swimming crab</name>
    <name type="synonym">Neptunus trituberculatus</name>
    <dbReference type="NCBI Taxonomy" id="210409"/>
    <lineage>
        <taxon>Eukaryota</taxon>
        <taxon>Metazoa</taxon>
        <taxon>Ecdysozoa</taxon>
        <taxon>Arthropoda</taxon>
        <taxon>Crustacea</taxon>
        <taxon>Multicrustacea</taxon>
        <taxon>Malacostraca</taxon>
        <taxon>Eumalacostraca</taxon>
        <taxon>Eucarida</taxon>
        <taxon>Decapoda</taxon>
        <taxon>Pleocyemata</taxon>
        <taxon>Brachyura</taxon>
        <taxon>Eubrachyura</taxon>
        <taxon>Portunoidea</taxon>
        <taxon>Portunidae</taxon>
        <taxon>Portuninae</taxon>
        <taxon>Portunus</taxon>
    </lineage>
</organism>
<accession>A0A5B7GJZ4</accession>
<keyword evidence="3" id="KW-1185">Reference proteome</keyword>
<gene>
    <name evidence="2" type="ORF">E2C01_051879</name>
</gene>
<feature type="region of interest" description="Disordered" evidence="1">
    <location>
        <begin position="1"/>
        <end position="31"/>
    </location>
</feature>
<feature type="compositionally biased region" description="Basic and acidic residues" evidence="1">
    <location>
        <begin position="7"/>
        <end position="31"/>
    </location>
</feature>
<proteinExistence type="predicted"/>
<sequence>MLPRKSATHDTREWDGRGAGGEREGDVPEARGEAAALAGSFRWARLPRRRLDQSGAAQALLFTLRDYSVPRKLASRSRPLFLP</sequence>
<reference evidence="2 3" key="1">
    <citation type="submission" date="2019-05" db="EMBL/GenBank/DDBJ databases">
        <title>Another draft genome of Portunus trituberculatus and its Hox gene families provides insights of decapod evolution.</title>
        <authorList>
            <person name="Jeong J.-H."/>
            <person name="Song I."/>
            <person name="Kim S."/>
            <person name="Choi T."/>
            <person name="Kim D."/>
            <person name="Ryu S."/>
            <person name="Kim W."/>
        </authorList>
    </citation>
    <scope>NUCLEOTIDE SEQUENCE [LARGE SCALE GENOMIC DNA]</scope>
    <source>
        <tissue evidence="2">Muscle</tissue>
    </source>
</reference>
<protein>
    <submittedName>
        <fullName evidence="2">Uncharacterized protein</fullName>
    </submittedName>
</protein>